<feature type="domain" description="MIP18 family-like" evidence="2">
    <location>
        <begin position="184"/>
        <end position="258"/>
    </location>
</feature>
<dbReference type="InterPro" id="IPR000361">
    <property type="entry name" value="ATAP_core_dom"/>
</dbReference>
<organism evidence="3 4">
    <name type="scientific">Marinobacter profundi</name>
    <dbReference type="NCBI Taxonomy" id="2666256"/>
    <lineage>
        <taxon>Bacteria</taxon>
        <taxon>Pseudomonadati</taxon>
        <taxon>Pseudomonadota</taxon>
        <taxon>Gammaproteobacteria</taxon>
        <taxon>Pseudomonadales</taxon>
        <taxon>Marinobacteraceae</taxon>
        <taxon>Marinobacter</taxon>
    </lineage>
</organism>
<comment type="caution">
    <text evidence="3">The sequence shown here is derived from an EMBL/GenBank/DDBJ whole genome shotgun (WGS) entry which is preliminary data.</text>
</comment>
<dbReference type="InterPro" id="IPR035903">
    <property type="entry name" value="HesB-like_dom_sf"/>
</dbReference>
<dbReference type="SUPFAM" id="SSF89360">
    <property type="entry name" value="HesB-like domain"/>
    <property type="match status" value="1"/>
</dbReference>
<feature type="domain" description="Core" evidence="1">
    <location>
        <begin position="6"/>
        <end position="101"/>
    </location>
</feature>
<dbReference type="Gene3D" id="2.60.300.12">
    <property type="entry name" value="HesB-like domain"/>
    <property type="match status" value="1"/>
</dbReference>
<dbReference type="SUPFAM" id="SSF117916">
    <property type="entry name" value="Fe-S cluster assembly (FSCA) domain-like"/>
    <property type="match status" value="1"/>
</dbReference>
<name>A0A2G1UGS5_9GAMM</name>
<gene>
    <name evidence="3" type="ORF">CLH61_17345</name>
</gene>
<dbReference type="InterPro" id="IPR052339">
    <property type="entry name" value="Fe-S_Maturation_MIP18"/>
</dbReference>
<dbReference type="PANTHER" id="PTHR42831:SF1">
    <property type="entry name" value="FE-S PROTEIN MATURATION AUXILIARY FACTOR YITW"/>
    <property type="match status" value="1"/>
</dbReference>
<evidence type="ECO:0000313" key="4">
    <source>
        <dbReference type="Proteomes" id="UP000231409"/>
    </source>
</evidence>
<dbReference type="EMBL" id="NTFH01000019">
    <property type="protein sequence ID" value="PHQ13639.1"/>
    <property type="molecule type" value="Genomic_DNA"/>
</dbReference>
<dbReference type="InterPro" id="IPR034904">
    <property type="entry name" value="FSCA_dom_sf"/>
</dbReference>
<dbReference type="Gene3D" id="3.30.300.130">
    <property type="entry name" value="Fe-S cluster assembly (FSCA)"/>
    <property type="match status" value="1"/>
</dbReference>
<dbReference type="AlphaFoldDB" id="A0A2G1UGS5"/>
<evidence type="ECO:0000313" key="3">
    <source>
        <dbReference type="EMBL" id="PHQ13639.1"/>
    </source>
</evidence>
<proteinExistence type="predicted"/>
<protein>
    <submittedName>
        <fullName evidence="3">(Fe-S)-binding protein</fullName>
    </submittedName>
</protein>
<keyword evidence="4" id="KW-1185">Reference proteome</keyword>
<dbReference type="Pfam" id="PF01883">
    <property type="entry name" value="FeS_assembly_P"/>
    <property type="match status" value="1"/>
</dbReference>
<evidence type="ECO:0000259" key="2">
    <source>
        <dbReference type="Pfam" id="PF01883"/>
    </source>
</evidence>
<reference evidence="3 4" key="1">
    <citation type="submission" date="2017-09" db="EMBL/GenBank/DDBJ databases">
        <title>The draft genome sequences of Marinobacter sp. PWS21.</title>
        <authorList>
            <person name="Cao J."/>
        </authorList>
    </citation>
    <scope>NUCLEOTIDE SEQUENCE [LARGE SCALE GENOMIC DNA]</scope>
    <source>
        <strain evidence="3 4">PWS21</strain>
    </source>
</reference>
<accession>A0A2G1UGS5</accession>
<dbReference type="PANTHER" id="PTHR42831">
    <property type="entry name" value="FE-S PROTEIN MATURATION AUXILIARY FACTOR YITW"/>
    <property type="match status" value="1"/>
</dbReference>
<sequence length="280" mass="30437">MNVNAEVTPEAQHYLRNVLAQRGEPGMAARVFVEHGGTPQAETCLAFCPPGEERASDTRAEFDELTLYFDALSLPYLQDMKIDVDRHGSGQMLAIKAPNAKKPAKPPTTFELPVAGVGLHVPHGNPVTLPAGAVVNITQALGGSFTVNYQGNLYRLAPEVARTLGLHSDVPVFAEPEDGLISEDQCRDALRQVYDPEIPVNVLSLGLIYGLEIDQDTRSVRVEMTLTSPTCGMGDVIADDVKANLLQVPFVTDCRVDVVFDPPWSYDNLDEEAQLELGLI</sequence>
<dbReference type="Pfam" id="PF01521">
    <property type="entry name" value="Fe-S_biosyn"/>
    <property type="match status" value="1"/>
</dbReference>
<evidence type="ECO:0000259" key="1">
    <source>
        <dbReference type="Pfam" id="PF01521"/>
    </source>
</evidence>
<dbReference type="InterPro" id="IPR002744">
    <property type="entry name" value="MIP18-like"/>
</dbReference>
<dbReference type="Proteomes" id="UP000231409">
    <property type="component" value="Unassembled WGS sequence"/>
</dbReference>